<proteinExistence type="inferred from homology"/>
<evidence type="ECO:0000256" key="5">
    <source>
        <dbReference type="ARBA" id="ARBA00022723"/>
    </source>
</evidence>
<evidence type="ECO:0000256" key="7">
    <source>
        <dbReference type="ARBA" id="ARBA00022840"/>
    </source>
</evidence>
<dbReference type="InterPro" id="IPR002934">
    <property type="entry name" value="Polymerase_NTP_transf_dom"/>
</dbReference>
<dbReference type="EMBL" id="PVWG01000023">
    <property type="protein sequence ID" value="PSB17848.1"/>
    <property type="molecule type" value="Genomic_DNA"/>
</dbReference>
<evidence type="ECO:0000313" key="11">
    <source>
        <dbReference type="EMBL" id="PSB17848.1"/>
    </source>
</evidence>
<keyword evidence="2" id="KW-1277">Toxin-antitoxin system</keyword>
<gene>
    <name evidence="11" type="ORF">C7B65_17485</name>
</gene>
<reference evidence="11 12" key="1">
    <citation type="submission" date="2018-02" db="EMBL/GenBank/DDBJ databases">
        <authorList>
            <person name="Cohen D.B."/>
            <person name="Kent A.D."/>
        </authorList>
    </citation>
    <scope>NUCLEOTIDE SEQUENCE [LARGE SCALE GENOMIC DNA]</scope>
    <source>
        <strain evidence="11 12">ULC007</strain>
    </source>
</reference>
<dbReference type="GO" id="GO:0046872">
    <property type="term" value="F:metal ion binding"/>
    <property type="evidence" value="ECO:0007669"/>
    <property type="project" value="UniProtKB-KW"/>
</dbReference>
<reference evidence="11 12" key="2">
    <citation type="submission" date="2018-03" db="EMBL/GenBank/DDBJ databases">
        <title>The ancient ancestry and fast evolution of plastids.</title>
        <authorList>
            <person name="Moore K.R."/>
            <person name="Magnabosco C."/>
            <person name="Momper L."/>
            <person name="Gold D.A."/>
            <person name="Bosak T."/>
            <person name="Fournier G.P."/>
        </authorList>
    </citation>
    <scope>NUCLEOTIDE SEQUENCE [LARGE SCALE GENOMIC DNA]</scope>
    <source>
        <strain evidence="11 12">ULC007</strain>
    </source>
</reference>
<dbReference type="AlphaFoldDB" id="A0A2T1DBH1"/>
<evidence type="ECO:0000256" key="2">
    <source>
        <dbReference type="ARBA" id="ARBA00022649"/>
    </source>
</evidence>
<dbReference type="CDD" id="cd05403">
    <property type="entry name" value="NT_KNTase_like"/>
    <property type="match status" value="1"/>
</dbReference>
<sequence length="101" mass="11653">MNRKLPIEIPSDKVASFCDQYHILKLSLFGSILREDFNPDSDIDVLVEFEPNHVPGLIRLAGMEIALTEILVRKVDLRTPEDLSHRFRQKVLDLALVQYVH</sequence>
<evidence type="ECO:0000256" key="4">
    <source>
        <dbReference type="ARBA" id="ARBA00022695"/>
    </source>
</evidence>
<dbReference type="InterPro" id="IPR052038">
    <property type="entry name" value="Type-VII_TA_antitoxin"/>
</dbReference>
<dbReference type="PANTHER" id="PTHR33571:SF12">
    <property type="entry name" value="BSL3053 PROTEIN"/>
    <property type="match status" value="1"/>
</dbReference>
<keyword evidence="5" id="KW-0479">Metal-binding</keyword>
<dbReference type="Proteomes" id="UP000238634">
    <property type="component" value="Unassembled WGS sequence"/>
</dbReference>
<evidence type="ECO:0000256" key="1">
    <source>
        <dbReference type="ARBA" id="ARBA00001946"/>
    </source>
</evidence>
<dbReference type="OrthoDB" id="560823at2"/>
<protein>
    <submittedName>
        <fullName evidence="11">Nucleotidyltransferase</fullName>
    </submittedName>
</protein>
<keyword evidence="7" id="KW-0067">ATP-binding</keyword>
<name>A0A2T1DBH1_9CYAN</name>
<dbReference type="GO" id="GO:0005524">
    <property type="term" value="F:ATP binding"/>
    <property type="evidence" value="ECO:0007669"/>
    <property type="project" value="UniProtKB-KW"/>
</dbReference>
<evidence type="ECO:0000256" key="3">
    <source>
        <dbReference type="ARBA" id="ARBA00022679"/>
    </source>
</evidence>
<dbReference type="PANTHER" id="PTHR33571">
    <property type="entry name" value="SSL8005 PROTEIN"/>
    <property type="match status" value="1"/>
</dbReference>
<evidence type="ECO:0000256" key="8">
    <source>
        <dbReference type="ARBA" id="ARBA00022842"/>
    </source>
</evidence>
<feature type="domain" description="Polymerase nucleotidyl transferase" evidence="10">
    <location>
        <begin position="16"/>
        <end position="92"/>
    </location>
</feature>
<keyword evidence="4" id="KW-0548">Nucleotidyltransferase</keyword>
<dbReference type="Gene3D" id="3.30.460.10">
    <property type="entry name" value="Beta Polymerase, domain 2"/>
    <property type="match status" value="1"/>
</dbReference>
<dbReference type="GO" id="GO:0016779">
    <property type="term" value="F:nucleotidyltransferase activity"/>
    <property type="evidence" value="ECO:0007669"/>
    <property type="project" value="UniProtKB-KW"/>
</dbReference>
<evidence type="ECO:0000256" key="9">
    <source>
        <dbReference type="ARBA" id="ARBA00038276"/>
    </source>
</evidence>
<evidence type="ECO:0000256" key="6">
    <source>
        <dbReference type="ARBA" id="ARBA00022741"/>
    </source>
</evidence>
<evidence type="ECO:0000313" key="12">
    <source>
        <dbReference type="Proteomes" id="UP000238634"/>
    </source>
</evidence>
<keyword evidence="8" id="KW-0460">Magnesium</keyword>
<organism evidence="11 12">
    <name type="scientific">Phormidesmis priestleyi ULC007</name>
    <dbReference type="NCBI Taxonomy" id="1920490"/>
    <lineage>
        <taxon>Bacteria</taxon>
        <taxon>Bacillati</taxon>
        <taxon>Cyanobacteriota</taxon>
        <taxon>Cyanophyceae</taxon>
        <taxon>Leptolyngbyales</taxon>
        <taxon>Leptolyngbyaceae</taxon>
        <taxon>Phormidesmis</taxon>
    </lineage>
</organism>
<dbReference type="STRING" id="1920490.GCA_001895925_01261"/>
<accession>A0A2T1DBH1</accession>
<comment type="caution">
    <text evidence="11">The sequence shown here is derived from an EMBL/GenBank/DDBJ whole genome shotgun (WGS) entry which is preliminary data.</text>
</comment>
<keyword evidence="3 11" id="KW-0808">Transferase</keyword>
<keyword evidence="12" id="KW-1185">Reference proteome</keyword>
<dbReference type="Pfam" id="PF01909">
    <property type="entry name" value="NTP_transf_2"/>
    <property type="match status" value="1"/>
</dbReference>
<evidence type="ECO:0000259" key="10">
    <source>
        <dbReference type="Pfam" id="PF01909"/>
    </source>
</evidence>
<comment type="cofactor">
    <cofactor evidence="1">
        <name>Mg(2+)</name>
        <dbReference type="ChEBI" id="CHEBI:18420"/>
    </cofactor>
</comment>
<dbReference type="InterPro" id="IPR043519">
    <property type="entry name" value="NT_sf"/>
</dbReference>
<keyword evidence="6" id="KW-0547">Nucleotide-binding</keyword>
<dbReference type="SUPFAM" id="SSF81301">
    <property type="entry name" value="Nucleotidyltransferase"/>
    <property type="match status" value="1"/>
</dbReference>
<comment type="similarity">
    <text evidence="9">Belongs to the MntA antitoxin family.</text>
</comment>